<keyword evidence="1" id="KW-0472">Membrane</keyword>
<dbReference type="PANTHER" id="PTHR36833">
    <property type="entry name" value="SLR0610 PROTEIN-RELATED"/>
    <property type="match status" value="1"/>
</dbReference>
<keyword evidence="1" id="KW-1133">Transmembrane helix</keyword>
<dbReference type="KEGG" id="dsc:ABOD76_16545"/>
<feature type="transmembrane region" description="Helical" evidence="1">
    <location>
        <begin position="231"/>
        <end position="251"/>
    </location>
</feature>
<dbReference type="PANTHER" id="PTHR36833:SF2">
    <property type="entry name" value="SLR0610 PROTEIN"/>
    <property type="match status" value="1"/>
</dbReference>
<dbReference type="RefSeq" id="WP_350243073.1">
    <property type="nucleotide sequence ID" value="NZ_CP158299.1"/>
</dbReference>
<dbReference type="EMBL" id="CP158299">
    <property type="protein sequence ID" value="XBV85036.1"/>
    <property type="molecule type" value="Genomic_DNA"/>
</dbReference>
<evidence type="ECO:0000256" key="1">
    <source>
        <dbReference type="SAM" id="Phobius"/>
    </source>
</evidence>
<dbReference type="Pfam" id="PF06182">
    <property type="entry name" value="ABC2_membrane_6"/>
    <property type="match status" value="1"/>
</dbReference>
<feature type="transmembrane region" description="Helical" evidence="1">
    <location>
        <begin position="60"/>
        <end position="82"/>
    </location>
</feature>
<accession>A0AAU7U982</accession>
<protein>
    <submittedName>
        <fullName evidence="2">ABC-2 family transporter protein</fullName>
    </submittedName>
</protein>
<dbReference type="AlphaFoldDB" id="A0AAU7U982"/>
<dbReference type="InterPro" id="IPR010390">
    <property type="entry name" value="ABC-2_transporter-like"/>
</dbReference>
<gene>
    <name evidence="2" type="ORF">ABOD76_16545</name>
</gene>
<feature type="transmembrane region" description="Helical" evidence="1">
    <location>
        <begin position="149"/>
        <end position="176"/>
    </location>
</feature>
<name>A0AAU7U982_9DEIO</name>
<feature type="transmembrane region" description="Helical" evidence="1">
    <location>
        <begin position="26"/>
        <end position="48"/>
    </location>
</feature>
<keyword evidence="1" id="KW-0812">Transmembrane</keyword>
<proteinExistence type="predicted"/>
<organism evidence="2">
    <name type="scientific">Deinococcus sonorensis KR-87</name>
    <dbReference type="NCBI Taxonomy" id="694439"/>
    <lineage>
        <taxon>Bacteria</taxon>
        <taxon>Thermotogati</taxon>
        <taxon>Deinococcota</taxon>
        <taxon>Deinococci</taxon>
        <taxon>Deinococcales</taxon>
        <taxon>Deinococcaceae</taxon>
        <taxon>Deinococcus</taxon>
    </lineage>
</organism>
<evidence type="ECO:0000313" key="2">
    <source>
        <dbReference type="EMBL" id="XBV85036.1"/>
    </source>
</evidence>
<feature type="transmembrane region" description="Helical" evidence="1">
    <location>
        <begin position="119"/>
        <end position="137"/>
    </location>
</feature>
<sequence length="263" mass="28284">MRRYLRVTRVFLAATLSAGLEYRINFVAALLSSLGNSAVALLGLSLFYSRSGGGTLGGWSYPQALLVVGFFMLAQGFISVVLQPNLNKIAEAIRTGTMDFTLLKPIDAQWSVSTRNLNLLRLGDVLVGVAILIWALLQLDGVRLGGVLLSALLFFCALMSVYSVWFMLSTTAFWLVKTENITELFNGVFGAARFPVAAFPAPVQLALTFVIPVAFVTTVPAQAVTGSLSPTLGLLAPLIALLLFLGSRLFWRHALASYTSASS</sequence>
<reference evidence="2" key="1">
    <citation type="submission" date="2024-06" db="EMBL/GenBank/DDBJ databases">
        <title>Draft Genome Sequence of Deinococcus sonorensis Type Strain KR-87, a Biofilm Producing Representative of the Genus Deinococcus.</title>
        <authorList>
            <person name="Boren L.S."/>
            <person name="Grosso R.A."/>
            <person name="Hugenberg-Cox A.N."/>
            <person name="Hill J.T.E."/>
            <person name="Albert C.M."/>
            <person name="Tuohy J.M."/>
        </authorList>
    </citation>
    <scope>NUCLEOTIDE SEQUENCE</scope>
    <source>
        <strain evidence="2">KR-87</strain>
    </source>
</reference>
<feature type="transmembrane region" description="Helical" evidence="1">
    <location>
        <begin position="197"/>
        <end position="219"/>
    </location>
</feature>